<keyword evidence="5" id="KW-0560">Oxidoreductase</keyword>
<evidence type="ECO:0000313" key="8">
    <source>
        <dbReference type="Proteomes" id="UP000230002"/>
    </source>
</evidence>
<dbReference type="SUPFAM" id="SSF51735">
    <property type="entry name" value="NAD(P)-binding Rossmann-fold domains"/>
    <property type="match status" value="1"/>
</dbReference>
<gene>
    <name evidence="7" type="ORF">GSI_10710</name>
</gene>
<proteinExistence type="inferred from homology"/>
<protein>
    <recommendedName>
        <fullName evidence="6">Enoyl reductase (ER) domain-containing protein</fullName>
    </recommendedName>
</protein>
<comment type="caution">
    <text evidence="7">The sequence shown here is derived from an EMBL/GenBank/DDBJ whole genome shotgun (WGS) entry which is preliminary data.</text>
</comment>
<dbReference type="InterPro" id="IPR013149">
    <property type="entry name" value="ADH-like_C"/>
</dbReference>
<name>A0A2G8S1B3_9APHY</name>
<evidence type="ECO:0000256" key="2">
    <source>
        <dbReference type="ARBA" id="ARBA00008072"/>
    </source>
</evidence>
<dbReference type="GO" id="GO:0046872">
    <property type="term" value="F:metal ion binding"/>
    <property type="evidence" value="ECO:0007669"/>
    <property type="project" value="UniProtKB-KW"/>
</dbReference>
<sequence length="341" mass="36741">MPSLVDFPSTYTAYAFLEPGGKLQKIDVPWKFPESGEIVVKVLACGVCGTDETCTSQVMPVPLPRVPGHEIVGDVVAVSSDEKLWKVGQRVGAGWHGGHCWSCNRCRAGDYMTCENQSVNGVNRDGGYAEYVTLRSEAVVKVPEDMDPAEAAPLLCAGISTFNPLRHMPVTSPDYVAIQGIGGLGHLAIQFASAMGFRTIALSSDGSKEQLARSLGADDFIDGSRIDQVQALQKFGGMKIIMATAPNARITENLIHALAVNGTLLVLAVEPQPMKIPPLALLVKRLSVRGWPAGSPKDMEDCLAFARAKNIKCLVEKFPLHKAEEAFDHCKTARFRAVIVP</sequence>
<dbReference type="PANTHER" id="PTHR42940">
    <property type="entry name" value="ALCOHOL DEHYDROGENASE 1-RELATED"/>
    <property type="match status" value="1"/>
</dbReference>
<dbReference type="SMART" id="SM00829">
    <property type="entry name" value="PKS_ER"/>
    <property type="match status" value="1"/>
</dbReference>
<dbReference type="InterPro" id="IPR013154">
    <property type="entry name" value="ADH-like_N"/>
</dbReference>
<dbReference type="GO" id="GO:0005737">
    <property type="term" value="C:cytoplasm"/>
    <property type="evidence" value="ECO:0007669"/>
    <property type="project" value="TreeGrafter"/>
</dbReference>
<dbReference type="InterPro" id="IPR036291">
    <property type="entry name" value="NAD(P)-bd_dom_sf"/>
</dbReference>
<dbReference type="STRING" id="1077348.A0A2G8S1B3"/>
<keyword evidence="8" id="KW-1185">Reference proteome</keyword>
<comment type="similarity">
    <text evidence="2">Belongs to the zinc-containing alcohol dehydrogenase family.</text>
</comment>
<dbReference type="Pfam" id="PF00107">
    <property type="entry name" value="ADH_zinc_N"/>
    <property type="match status" value="1"/>
</dbReference>
<reference evidence="7 8" key="1">
    <citation type="journal article" date="2015" name="Sci. Rep.">
        <title>Chromosome-level genome map provides insights into diverse defense mechanisms in the medicinal fungus Ganoderma sinense.</title>
        <authorList>
            <person name="Zhu Y."/>
            <person name="Xu J."/>
            <person name="Sun C."/>
            <person name="Zhou S."/>
            <person name="Xu H."/>
            <person name="Nelson D.R."/>
            <person name="Qian J."/>
            <person name="Song J."/>
            <person name="Luo H."/>
            <person name="Xiang L."/>
            <person name="Li Y."/>
            <person name="Xu Z."/>
            <person name="Ji A."/>
            <person name="Wang L."/>
            <person name="Lu S."/>
            <person name="Hayward A."/>
            <person name="Sun W."/>
            <person name="Li X."/>
            <person name="Schwartz D.C."/>
            <person name="Wang Y."/>
            <person name="Chen S."/>
        </authorList>
    </citation>
    <scope>NUCLEOTIDE SEQUENCE [LARGE SCALE GENOMIC DNA]</scope>
    <source>
        <strain evidence="7 8">ZZ0214-1</strain>
    </source>
</reference>
<evidence type="ECO:0000256" key="5">
    <source>
        <dbReference type="ARBA" id="ARBA00023002"/>
    </source>
</evidence>
<evidence type="ECO:0000256" key="3">
    <source>
        <dbReference type="ARBA" id="ARBA00022723"/>
    </source>
</evidence>
<dbReference type="SUPFAM" id="SSF50129">
    <property type="entry name" value="GroES-like"/>
    <property type="match status" value="1"/>
</dbReference>
<dbReference type="InterPro" id="IPR011032">
    <property type="entry name" value="GroES-like_sf"/>
</dbReference>
<evidence type="ECO:0000259" key="6">
    <source>
        <dbReference type="SMART" id="SM00829"/>
    </source>
</evidence>
<dbReference type="Pfam" id="PF08240">
    <property type="entry name" value="ADH_N"/>
    <property type="match status" value="1"/>
</dbReference>
<dbReference type="OrthoDB" id="1560166at2759"/>
<dbReference type="Gene3D" id="3.40.50.720">
    <property type="entry name" value="NAD(P)-binding Rossmann-like Domain"/>
    <property type="match status" value="1"/>
</dbReference>
<dbReference type="FunFam" id="3.40.50.720:FF:000022">
    <property type="entry name" value="Cinnamyl alcohol dehydrogenase"/>
    <property type="match status" value="1"/>
</dbReference>
<feature type="domain" description="Enoyl reductase (ER)" evidence="6">
    <location>
        <begin position="21"/>
        <end position="339"/>
    </location>
</feature>
<organism evidence="7 8">
    <name type="scientific">Ganoderma sinense ZZ0214-1</name>
    <dbReference type="NCBI Taxonomy" id="1077348"/>
    <lineage>
        <taxon>Eukaryota</taxon>
        <taxon>Fungi</taxon>
        <taxon>Dikarya</taxon>
        <taxon>Basidiomycota</taxon>
        <taxon>Agaricomycotina</taxon>
        <taxon>Agaricomycetes</taxon>
        <taxon>Polyporales</taxon>
        <taxon>Polyporaceae</taxon>
        <taxon>Ganoderma</taxon>
    </lineage>
</organism>
<comment type="cofactor">
    <cofactor evidence="1">
        <name>Zn(2+)</name>
        <dbReference type="ChEBI" id="CHEBI:29105"/>
    </cofactor>
</comment>
<dbReference type="EMBL" id="AYKW01000034">
    <property type="protein sequence ID" value="PIL27559.1"/>
    <property type="molecule type" value="Genomic_DNA"/>
</dbReference>
<accession>A0A2G8S1B3</accession>
<keyword evidence="4" id="KW-0862">Zinc</keyword>
<evidence type="ECO:0000256" key="1">
    <source>
        <dbReference type="ARBA" id="ARBA00001947"/>
    </source>
</evidence>
<evidence type="ECO:0000313" key="7">
    <source>
        <dbReference type="EMBL" id="PIL27559.1"/>
    </source>
</evidence>
<dbReference type="GO" id="GO:0004022">
    <property type="term" value="F:alcohol dehydrogenase (NAD+) activity"/>
    <property type="evidence" value="ECO:0007669"/>
    <property type="project" value="TreeGrafter"/>
</dbReference>
<dbReference type="Proteomes" id="UP000230002">
    <property type="component" value="Unassembled WGS sequence"/>
</dbReference>
<dbReference type="AlphaFoldDB" id="A0A2G8S1B3"/>
<dbReference type="PANTHER" id="PTHR42940:SF7">
    <property type="entry name" value="ALCOHOL DEHYDROGENASE-LIKE N-TERMINAL DOMAIN-CONTAINING PROTEIN"/>
    <property type="match status" value="1"/>
</dbReference>
<evidence type="ECO:0000256" key="4">
    <source>
        <dbReference type="ARBA" id="ARBA00022833"/>
    </source>
</evidence>
<dbReference type="InterPro" id="IPR020843">
    <property type="entry name" value="ER"/>
</dbReference>
<keyword evidence="3" id="KW-0479">Metal-binding</keyword>
<dbReference type="Gene3D" id="3.90.180.10">
    <property type="entry name" value="Medium-chain alcohol dehydrogenases, catalytic domain"/>
    <property type="match status" value="1"/>
</dbReference>